<keyword evidence="4 8" id="KW-0808">Transferase</keyword>
<dbReference type="GO" id="GO:0005737">
    <property type="term" value="C:cytoplasm"/>
    <property type="evidence" value="ECO:0007669"/>
    <property type="project" value="TreeGrafter"/>
</dbReference>
<evidence type="ECO:0000256" key="5">
    <source>
        <dbReference type="ARBA" id="ARBA00022692"/>
    </source>
</evidence>
<dbReference type="CTD" id="9810704"/>
<keyword evidence="5 8" id="KW-0812">Transmembrane</keyword>
<evidence type="ECO:0000256" key="4">
    <source>
        <dbReference type="ARBA" id="ARBA00022679"/>
    </source>
</evidence>
<reference evidence="9" key="1">
    <citation type="submission" date="2007-07" db="EMBL/GenBank/DDBJ databases">
        <title>PCAP assembly of the Caenorhabditis remanei genome.</title>
        <authorList>
            <consortium name="The Caenorhabditis remanei Sequencing Consortium"/>
            <person name="Wilson R.K."/>
        </authorList>
    </citation>
    <scope>NUCLEOTIDE SEQUENCE [LARGE SCALE GENOMIC DNA]</scope>
    <source>
        <strain evidence="9">PB4641</strain>
    </source>
</reference>
<keyword evidence="6 8" id="KW-1133">Transmembrane helix</keyword>
<dbReference type="PANTHER" id="PTHR21461:SF7">
    <property type="entry name" value="GLYCOSYLTRANSFERASE FAMILY 92 PROTEIN"/>
    <property type="match status" value="1"/>
</dbReference>
<dbReference type="EC" id="2.4.1.-" evidence="8"/>
<dbReference type="eggNOG" id="KOG4735">
    <property type="taxonomic scope" value="Eukaryota"/>
</dbReference>
<organism evidence="10">
    <name type="scientific">Caenorhabditis remanei</name>
    <name type="common">Caenorhabditis vulgaris</name>
    <dbReference type="NCBI Taxonomy" id="31234"/>
    <lineage>
        <taxon>Eukaryota</taxon>
        <taxon>Metazoa</taxon>
        <taxon>Ecdysozoa</taxon>
        <taxon>Nematoda</taxon>
        <taxon>Chromadorea</taxon>
        <taxon>Rhabditida</taxon>
        <taxon>Rhabditina</taxon>
        <taxon>Rhabditomorpha</taxon>
        <taxon>Rhabditoidea</taxon>
        <taxon>Rhabditidae</taxon>
        <taxon>Peloderinae</taxon>
        <taxon>Caenorhabditis</taxon>
    </lineage>
</organism>
<evidence type="ECO:0000313" key="9">
    <source>
        <dbReference type="EMBL" id="EFO93302.1"/>
    </source>
</evidence>
<keyword evidence="3 8" id="KW-0328">Glycosyltransferase</keyword>
<dbReference type="Pfam" id="PF01697">
    <property type="entry name" value="Glyco_transf_92"/>
    <property type="match status" value="1"/>
</dbReference>
<dbReference type="AlphaFoldDB" id="E3NCR7"/>
<accession>E3NCR7</accession>
<dbReference type="GeneID" id="9810704"/>
<dbReference type="EMBL" id="DS268601">
    <property type="protein sequence ID" value="EFO93302.1"/>
    <property type="molecule type" value="Genomic_DNA"/>
</dbReference>
<comment type="subcellular location">
    <subcellularLocation>
        <location evidence="1">Membrane</location>
        <topology evidence="1">Single-pass membrane protein</topology>
    </subcellularLocation>
</comment>
<evidence type="ECO:0000256" key="1">
    <source>
        <dbReference type="ARBA" id="ARBA00004167"/>
    </source>
</evidence>
<dbReference type="GO" id="GO:0016757">
    <property type="term" value="F:glycosyltransferase activity"/>
    <property type="evidence" value="ECO:0007669"/>
    <property type="project" value="UniProtKB-UniRule"/>
</dbReference>
<evidence type="ECO:0000256" key="2">
    <source>
        <dbReference type="ARBA" id="ARBA00007647"/>
    </source>
</evidence>
<evidence type="ECO:0000256" key="7">
    <source>
        <dbReference type="ARBA" id="ARBA00023136"/>
    </source>
</evidence>
<evidence type="ECO:0000256" key="3">
    <source>
        <dbReference type="ARBA" id="ARBA00022676"/>
    </source>
</evidence>
<evidence type="ECO:0000313" key="10">
    <source>
        <dbReference type="Proteomes" id="UP000008281"/>
    </source>
</evidence>
<keyword evidence="10" id="KW-1185">Reference proteome</keyword>
<dbReference type="InterPro" id="IPR008166">
    <property type="entry name" value="Glyco_transf_92"/>
</dbReference>
<dbReference type="RefSeq" id="XP_003093804.2">
    <property type="nucleotide sequence ID" value="XM_003093756.2"/>
</dbReference>
<comment type="similarity">
    <text evidence="2 8">Belongs to the glycosyltransferase 92 family.</text>
</comment>
<gene>
    <name evidence="9" type="ORF">CRE_20948</name>
</gene>
<dbReference type="InParanoid" id="E3NCR7"/>
<dbReference type="OMA" id="YELSICI"/>
<dbReference type="OrthoDB" id="5810971at2759"/>
<dbReference type="HOGENOM" id="CLU_008031_4_0_1"/>
<dbReference type="PANTHER" id="PTHR21461">
    <property type="entry name" value="GLYCOSYLTRANSFERASE FAMILY 92 PROTEIN"/>
    <property type="match status" value="1"/>
</dbReference>
<dbReference type="KEGG" id="crq:GCK72_016651"/>
<protein>
    <recommendedName>
        <fullName evidence="8">Glycosyltransferase family 92 protein</fullName>
        <ecNumber evidence="8">2.4.1.-</ecNumber>
    </recommendedName>
</protein>
<evidence type="ECO:0000256" key="6">
    <source>
        <dbReference type="ARBA" id="ARBA00022989"/>
    </source>
</evidence>
<dbReference type="Proteomes" id="UP000008281">
    <property type="component" value="Unassembled WGS sequence"/>
</dbReference>
<feature type="transmembrane region" description="Helical" evidence="8">
    <location>
        <begin position="6"/>
        <end position="25"/>
    </location>
</feature>
<keyword evidence="7 8" id="KW-0472">Membrane</keyword>
<proteinExistence type="inferred from homology"/>
<dbReference type="GO" id="GO:0016020">
    <property type="term" value="C:membrane"/>
    <property type="evidence" value="ECO:0007669"/>
    <property type="project" value="UniProtKB-SubCell"/>
</dbReference>
<evidence type="ECO:0000256" key="8">
    <source>
        <dbReference type="RuleBase" id="RU366017"/>
    </source>
</evidence>
<name>E3NCR7_CAERE</name>
<sequence>MKTLLWLFIVAASSTLMMLFVYPIFSFSKSSKEFFEISVNISNNSTPFLWPSSSYMIGGMDRFEWYRKQMYLKEKIIKLKTTSNISTLSAYEFEHEITVTITSKDRMGFRVYCRYMDESNLEVGEPFKSFTYPEYTVACQKRFGTRKIGLSVERNGEFQSFPLINRMLKKPKYELSICIAPLYGSEPKWLMFIEMIEHYKLQGVQHFYTHIHNASIYDLKVINDYVGTGELEIHYLLERDRRTDDHWQMVHIADCVVWSRFESRWTIFADLDERIYMSNYIGTIRRYVQSVDNERIGSLKFRQQWVLKTEQMPEKYEGEEELTEWMPTHRWHNSTGIGAPGHTSKCIIDTSKVFVMWVHSVSQFFPDGNYIEAGVKPTDGLVRHYRDQSMGNWGDKWLRVVLRFGVLRNTDYPKSLIEKLTENVKRKAEYVYGVVD</sequence>